<sequence length="155" mass="16220">MAIPNVRTEVLNIWKAEPLLSRTSGALIAGAASGPGRGMGRERKLLRARFASAFHSARFPAPRLVASAPPRPPSSRLPLRDQAGPDPSGLRSSSQPSCRCQPWAPGSLVLFSTGVPASNLVLVTSLLPSRLQAGRGEPPQKRSPGAGGTTHMPTC</sequence>
<feature type="region of interest" description="Disordered" evidence="1">
    <location>
        <begin position="131"/>
        <end position="155"/>
    </location>
</feature>
<feature type="region of interest" description="Disordered" evidence="1">
    <location>
        <begin position="61"/>
        <end position="99"/>
    </location>
</feature>
<name>A0ABQ9UPX2_SAGOE</name>
<protein>
    <submittedName>
        <fullName evidence="2">Uncharacterized protein</fullName>
    </submittedName>
</protein>
<reference evidence="2 3" key="1">
    <citation type="submission" date="2023-05" db="EMBL/GenBank/DDBJ databases">
        <title>B98-5 Cell Line De Novo Hybrid Assembly: An Optical Mapping Approach.</title>
        <authorList>
            <person name="Kananen K."/>
            <person name="Auerbach J.A."/>
            <person name="Kautto E."/>
            <person name="Blachly J.S."/>
        </authorList>
    </citation>
    <scope>NUCLEOTIDE SEQUENCE [LARGE SCALE GENOMIC DNA]</scope>
    <source>
        <strain evidence="2">B95-8</strain>
        <tissue evidence="2">Cell line</tissue>
    </source>
</reference>
<dbReference type="Proteomes" id="UP001266305">
    <property type="component" value="Unassembled WGS sequence"/>
</dbReference>
<evidence type="ECO:0000256" key="1">
    <source>
        <dbReference type="SAM" id="MobiDB-lite"/>
    </source>
</evidence>
<proteinExistence type="predicted"/>
<dbReference type="EMBL" id="JASSZA010000011">
    <property type="protein sequence ID" value="KAK2098835.1"/>
    <property type="molecule type" value="Genomic_DNA"/>
</dbReference>
<evidence type="ECO:0000313" key="2">
    <source>
        <dbReference type="EMBL" id="KAK2098835.1"/>
    </source>
</evidence>
<evidence type="ECO:0000313" key="3">
    <source>
        <dbReference type="Proteomes" id="UP001266305"/>
    </source>
</evidence>
<gene>
    <name evidence="2" type="ORF">P7K49_024286</name>
</gene>
<comment type="caution">
    <text evidence="2">The sequence shown here is derived from an EMBL/GenBank/DDBJ whole genome shotgun (WGS) entry which is preliminary data.</text>
</comment>
<keyword evidence="3" id="KW-1185">Reference proteome</keyword>
<organism evidence="2 3">
    <name type="scientific">Saguinus oedipus</name>
    <name type="common">Cotton-top tamarin</name>
    <name type="synonym">Oedipomidas oedipus</name>
    <dbReference type="NCBI Taxonomy" id="9490"/>
    <lineage>
        <taxon>Eukaryota</taxon>
        <taxon>Metazoa</taxon>
        <taxon>Chordata</taxon>
        <taxon>Craniata</taxon>
        <taxon>Vertebrata</taxon>
        <taxon>Euteleostomi</taxon>
        <taxon>Mammalia</taxon>
        <taxon>Eutheria</taxon>
        <taxon>Euarchontoglires</taxon>
        <taxon>Primates</taxon>
        <taxon>Haplorrhini</taxon>
        <taxon>Platyrrhini</taxon>
        <taxon>Cebidae</taxon>
        <taxon>Callitrichinae</taxon>
        <taxon>Saguinus</taxon>
    </lineage>
</organism>
<accession>A0ABQ9UPX2</accession>